<dbReference type="InterPro" id="IPR002711">
    <property type="entry name" value="HNH"/>
</dbReference>
<name>A0A6B1F6V9_9SYNE</name>
<dbReference type="InterPro" id="IPR044925">
    <property type="entry name" value="His-Me_finger_sf"/>
</dbReference>
<evidence type="ECO:0000259" key="1">
    <source>
        <dbReference type="SMART" id="SM00507"/>
    </source>
</evidence>
<keyword evidence="2" id="KW-0378">Hydrolase</keyword>
<sequence>MSQEKFMACESADERLALYLVHYKKDLPLRTDDGEEAAPFLRVKEEVKEPEGPKWTRAQMYDHLLTQQGNKCQDCDRTFDNPRYLELDHNIPRSDGGINHITNRILLCGPCNKLKSNIYTLSGLRRENKKRGHLRI</sequence>
<keyword evidence="2" id="KW-0255">Endonuclease</keyword>
<organism evidence="2">
    <name type="scientific">Synechococcus sp. SB0676_bin_10</name>
    <dbReference type="NCBI Taxonomy" id="2604869"/>
    <lineage>
        <taxon>Bacteria</taxon>
        <taxon>Bacillati</taxon>
        <taxon>Cyanobacteriota</taxon>
        <taxon>Cyanophyceae</taxon>
        <taxon>Synechococcales</taxon>
        <taxon>Synechococcaceae</taxon>
        <taxon>Synechococcus</taxon>
    </lineage>
</organism>
<dbReference type="AlphaFoldDB" id="A0A6B1F6V9"/>
<dbReference type="GO" id="GO:0008270">
    <property type="term" value="F:zinc ion binding"/>
    <property type="evidence" value="ECO:0007669"/>
    <property type="project" value="InterPro"/>
</dbReference>
<dbReference type="GO" id="GO:0004519">
    <property type="term" value="F:endonuclease activity"/>
    <property type="evidence" value="ECO:0007669"/>
    <property type="project" value="UniProtKB-KW"/>
</dbReference>
<dbReference type="CDD" id="cd00085">
    <property type="entry name" value="HNHc"/>
    <property type="match status" value="1"/>
</dbReference>
<comment type="caution">
    <text evidence="2">The sequence shown here is derived from an EMBL/GenBank/DDBJ whole genome shotgun (WGS) entry which is preliminary data.</text>
</comment>
<feature type="domain" description="HNH nuclease" evidence="1">
    <location>
        <begin position="59"/>
        <end position="113"/>
    </location>
</feature>
<dbReference type="SUPFAM" id="SSF54060">
    <property type="entry name" value="His-Me finger endonucleases"/>
    <property type="match status" value="1"/>
</dbReference>
<dbReference type="GO" id="GO:0003676">
    <property type="term" value="F:nucleic acid binding"/>
    <property type="evidence" value="ECO:0007669"/>
    <property type="project" value="InterPro"/>
</dbReference>
<protein>
    <submittedName>
        <fullName evidence="2">HNH endonuclease</fullName>
    </submittedName>
</protein>
<evidence type="ECO:0000313" key="2">
    <source>
        <dbReference type="EMBL" id="MYG38711.1"/>
    </source>
</evidence>
<dbReference type="EMBL" id="VYDO01000227">
    <property type="protein sequence ID" value="MYG38711.1"/>
    <property type="molecule type" value="Genomic_DNA"/>
</dbReference>
<dbReference type="Gene3D" id="1.10.30.50">
    <property type="match status" value="1"/>
</dbReference>
<proteinExistence type="predicted"/>
<accession>A0A6B1F6V9</accession>
<dbReference type="SMART" id="SM00507">
    <property type="entry name" value="HNHc"/>
    <property type="match status" value="1"/>
</dbReference>
<dbReference type="InterPro" id="IPR003615">
    <property type="entry name" value="HNH_nuc"/>
</dbReference>
<reference evidence="2" key="1">
    <citation type="submission" date="2019-09" db="EMBL/GenBank/DDBJ databases">
        <title>Characterisation of the sponge microbiome using genome-centric metagenomics.</title>
        <authorList>
            <person name="Engelberts J.P."/>
            <person name="Robbins S.J."/>
            <person name="De Goeij J.M."/>
            <person name="Aranda M."/>
            <person name="Bell S.C."/>
            <person name="Webster N.S."/>
        </authorList>
    </citation>
    <scope>NUCLEOTIDE SEQUENCE</scope>
    <source>
        <strain evidence="2">SB0676_bin_10</strain>
    </source>
</reference>
<dbReference type="Pfam" id="PF01844">
    <property type="entry name" value="HNH"/>
    <property type="match status" value="1"/>
</dbReference>
<gene>
    <name evidence="2" type="ORF">F4162_07045</name>
</gene>
<keyword evidence="2" id="KW-0540">Nuclease</keyword>